<feature type="transmembrane region" description="Helical" evidence="2">
    <location>
        <begin position="77"/>
        <end position="101"/>
    </location>
</feature>
<name>A0A423WEA4_CYTCH</name>
<feature type="compositionally biased region" description="Polar residues" evidence="1">
    <location>
        <begin position="8"/>
        <end position="34"/>
    </location>
</feature>
<sequence length="208" mass="22660">MKPVDSKSVGTKTQCSGTETSPGHQTPKEATTTKAVERTKEDATAYFLSITLGHLCIKAAWLSVLQVMAQFEPTQAAVVWFSVLCLILTATDMTIQEYFLLATDGVDPGARRFRVGCGMSLTLAYLLLCSPFATSAFACLWFLVWANLAFNAGCVVEMGFGLFRGAVDVLDDGDWADWELPREMEAPVVCGIVAGLTCFLCVWCFLEL</sequence>
<keyword evidence="2" id="KW-1133">Transmembrane helix</keyword>
<evidence type="ECO:0000256" key="2">
    <source>
        <dbReference type="SAM" id="Phobius"/>
    </source>
</evidence>
<dbReference type="OrthoDB" id="10420770at2759"/>
<protein>
    <submittedName>
        <fullName evidence="3">Uncharacterized protein</fullName>
    </submittedName>
</protein>
<comment type="caution">
    <text evidence="3">The sequence shown here is derived from an EMBL/GenBank/DDBJ whole genome shotgun (WGS) entry which is preliminary data.</text>
</comment>
<accession>A0A423WEA4</accession>
<evidence type="ECO:0000313" key="3">
    <source>
        <dbReference type="EMBL" id="ROW01767.1"/>
    </source>
</evidence>
<reference evidence="3 4" key="1">
    <citation type="submission" date="2015-09" db="EMBL/GenBank/DDBJ databases">
        <title>Host preference determinants of Valsa canker pathogens revealed by comparative genomics.</title>
        <authorList>
            <person name="Yin Z."/>
            <person name="Huang L."/>
        </authorList>
    </citation>
    <scope>NUCLEOTIDE SEQUENCE [LARGE SCALE GENOMIC DNA]</scope>
    <source>
        <strain evidence="3 4">YSFL</strain>
    </source>
</reference>
<dbReference type="EMBL" id="LJZO01000006">
    <property type="protein sequence ID" value="ROW01767.1"/>
    <property type="molecule type" value="Genomic_DNA"/>
</dbReference>
<keyword evidence="4" id="KW-1185">Reference proteome</keyword>
<proteinExistence type="predicted"/>
<dbReference type="Proteomes" id="UP000284375">
    <property type="component" value="Unassembled WGS sequence"/>
</dbReference>
<feature type="transmembrane region" description="Helical" evidence="2">
    <location>
        <begin position="43"/>
        <end position="65"/>
    </location>
</feature>
<keyword evidence="2" id="KW-0472">Membrane</keyword>
<keyword evidence="2" id="KW-0812">Transmembrane</keyword>
<organism evidence="3 4">
    <name type="scientific">Cytospora chrysosperma</name>
    <name type="common">Cytospora canker fungus</name>
    <name type="synonym">Sphaeria chrysosperma</name>
    <dbReference type="NCBI Taxonomy" id="252740"/>
    <lineage>
        <taxon>Eukaryota</taxon>
        <taxon>Fungi</taxon>
        <taxon>Dikarya</taxon>
        <taxon>Ascomycota</taxon>
        <taxon>Pezizomycotina</taxon>
        <taxon>Sordariomycetes</taxon>
        <taxon>Sordariomycetidae</taxon>
        <taxon>Diaporthales</taxon>
        <taxon>Cytosporaceae</taxon>
        <taxon>Cytospora</taxon>
    </lineage>
</organism>
<feature type="transmembrane region" description="Helical" evidence="2">
    <location>
        <begin position="186"/>
        <end position="206"/>
    </location>
</feature>
<evidence type="ECO:0000256" key="1">
    <source>
        <dbReference type="SAM" id="MobiDB-lite"/>
    </source>
</evidence>
<feature type="region of interest" description="Disordered" evidence="1">
    <location>
        <begin position="1"/>
        <end position="35"/>
    </location>
</feature>
<dbReference type="AlphaFoldDB" id="A0A423WEA4"/>
<feature type="transmembrane region" description="Helical" evidence="2">
    <location>
        <begin position="122"/>
        <end position="143"/>
    </location>
</feature>
<evidence type="ECO:0000313" key="4">
    <source>
        <dbReference type="Proteomes" id="UP000284375"/>
    </source>
</evidence>
<gene>
    <name evidence="3" type="ORF">VSDG_02224</name>
</gene>